<feature type="region of interest" description="Disordered" evidence="1">
    <location>
        <begin position="206"/>
        <end position="225"/>
    </location>
</feature>
<reference evidence="3" key="1">
    <citation type="submission" date="2023-07" db="EMBL/GenBank/DDBJ databases">
        <title>draft genome sequence of fig (Ficus carica).</title>
        <authorList>
            <person name="Takahashi T."/>
            <person name="Nishimura K."/>
        </authorList>
    </citation>
    <scope>NUCLEOTIDE SEQUENCE</scope>
</reference>
<dbReference type="AlphaFoldDB" id="A0AA88CPF1"/>
<comment type="caution">
    <text evidence="3">The sequence shown here is derived from an EMBL/GenBank/DDBJ whole genome shotgun (WGS) entry which is preliminary data.</text>
</comment>
<evidence type="ECO:0000313" key="4">
    <source>
        <dbReference type="Proteomes" id="UP001187192"/>
    </source>
</evidence>
<feature type="compositionally biased region" description="Basic and acidic residues" evidence="1">
    <location>
        <begin position="165"/>
        <end position="197"/>
    </location>
</feature>
<feature type="compositionally biased region" description="Basic and acidic residues" evidence="1">
    <location>
        <begin position="127"/>
        <end position="156"/>
    </location>
</feature>
<feature type="chain" id="PRO_5041664739" evidence="2">
    <location>
        <begin position="21"/>
        <end position="225"/>
    </location>
</feature>
<keyword evidence="4" id="KW-1185">Reference proteome</keyword>
<dbReference type="EMBL" id="BTGU01000002">
    <property type="protein sequence ID" value="GMN29528.1"/>
    <property type="molecule type" value="Genomic_DNA"/>
</dbReference>
<organism evidence="3 4">
    <name type="scientific">Ficus carica</name>
    <name type="common">Common fig</name>
    <dbReference type="NCBI Taxonomy" id="3494"/>
    <lineage>
        <taxon>Eukaryota</taxon>
        <taxon>Viridiplantae</taxon>
        <taxon>Streptophyta</taxon>
        <taxon>Embryophyta</taxon>
        <taxon>Tracheophyta</taxon>
        <taxon>Spermatophyta</taxon>
        <taxon>Magnoliopsida</taxon>
        <taxon>eudicotyledons</taxon>
        <taxon>Gunneridae</taxon>
        <taxon>Pentapetalae</taxon>
        <taxon>rosids</taxon>
        <taxon>fabids</taxon>
        <taxon>Rosales</taxon>
        <taxon>Moraceae</taxon>
        <taxon>Ficeae</taxon>
        <taxon>Ficus</taxon>
    </lineage>
</organism>
<feature type="signal peptide" evidence="2">
    <location>
        <begin position="1"/>
        <end position="20"/>
    </location>
</feature>
<keyword evidence="2" id="KW-0732">Signal</keyword>
<evidence type="ECO:0000313" key="3">
    <source>
        <dbReference type="EMBL" id="GMN29528.1"/>
    </source>
</evidence>
<evidence type="ECO:0000256" key="1">
    <source>
        <dbReference type="SAM" id="MobiDB-lite"/>
    </source>
</evidence>
<feature type="region of interest" description="Disordered" evidence="1">
    <location>
        <begin position="127"/>
        <end position="197"/>
    </location>
</feature>
<sequence length="225" mass="24925">MKKRSATALAVVLWVALCVAEHKAEHTVLDDIKEKSKSLGNWASDKFSELDLFRHLSEAKKSQDVIETIEEPASTGTKETTNAAGFGTSKYELSKASRAAYHEAEEFGLDKAKYNYDEAKRRIKLAKNEASHDDADDDSNPRAKVGEGMDVGRDVNNDQTYVGTELKDKLGDKYNEAKERDLELKASAEETKTKDYKNLFEASKENVSQAAGDLGASLRDPSEEL</sequence>
<protein>
    <submittedName>
        <fullName evidence="3">Uncharacterized protein</fullName>
    </submittedName>
</protein>
<accession>A0AA88CPF1</accession>
<name>A0AA88CPF1_FICCA</name>
<dbReference type="Proteomes" id="UP001187192">
    <property type="component" value="Unassembled WGS sequence"/>
</dbReference>
<evidence type="ECO:0000256" key="2">
    <source>
        <dbReference type="SAM" id="SignalP"/>
    </source>
</evidence>
<gene>
    <name evidence="3" type="ORF">TIFTF001_002466</name>
</gene>
<proteinExistence type="predicted"/>